<gene>
    <name evidence="1" type="ORF">DIATSA_LOCUS4958</name>
</gene>
<reference evidence="1" key="2">
    <citation type="submission" date="2022-10" db="EMBL/GenBank/DDBJ databases">
        <authorList>
            <consortium name="ENA_rothamsted_submissions"/>
            <consortium name="culmorum"/>
            <person name="King R."/>
        </authorList>
    </citation>
    <scope>NUCLEOTIDE SEQUENCE</scope>
</reference>
<name>A0A9N9WD45_9NEOP</name>
<keyword evidence="2" id="KW-1185">Reference proteome</keyword>
<organism evidence="1 2">
    <name type="scientific">Diatraea saccharalis</name>
    <name type="common">sugarcane borer</name>
    <dbReference type="NCBI Taxonomy" id="40085"/>
    <lineage>
        <taxon>Eukaryota</taxon>
        <taxon>Metazoa</taxon>
        <taxon>Ecdysozoa</taxon>
        <taxon>Arthropoda</taxon>
        <taxon>Hexapoda</taxon>
        <taxon>Insecta</taxon>
        <taxon>Pterygota</taxon>
        <taxon>Neoptera</taxon>
        <taxon>Endopterygota</taxon>
        <taxon>Lepidoptera</taxon>
        <taxon>Glossata</taxon>
        <taxon>Ditrysia</taxon>
        <taxon>Pyraloidea</taxon>
        <taxon>Crambidae</taxon>
        <taxon>Crambinae</taxon>
        <taxon>Diatraea</taxon>
    </lineage>
</organism>
<evidence type="ECO:0000313" key="1">
    <source>
        <dbReference type="EMBL" id="CAG9787047.1"/>
    </source>
</evidence>
<dbReference type="OrthoDB" id="6904325at2759"/>
<proteinExistence type="predicted"/>
<accession>A0A9N9WD45</accession>
<dbReference type="AlphaFoldDB" id="A0A9N9WD45"/>
<reference evidence="1" key="1">
    <citation type="submission" date="2021-12" db="EMBL/GenBank/DDBJ databases">
        <authorList>
            <person name="King R."/>
        </authorList>
    </citation>
    <scope>NUCLEOTIDE SEQUENCE</scope>
</reference>
<evidence type="ECO:0000313" key="2">
    <source>
        <dbReference type="Proteomes" id="UP001153714"/>
    </source>
</evidence>
<protein>
    <submittedName>
        <fullName evidence="1">Uncharacterized protein</fullName>
    </submittedName>
</protein>
<dbReference type="EMBL" id="OU893348">
    <property type="protein sequence ID" value="CAG9787047.1"/>
    <property type="molecule type" value="Genomic_DNA"/>
</dbReference>
<sequence length="231" mass="25167">MNSNVKSPHSARSRVPIDNIGVKWWDLYGASEATTSECYVQNEVDVEQTEEQNKIVDKSTCTNNLLQRYSSIKVYKDDNGKIANLNPKDIVLKKWREEQAKAKYEQARKAVIKSLKEKFEVTPHANTRPIPGANKTCIRKIIPTIIITGDSEISNLNANVASQGKRDSAGEGFKVEIGDGNDAGACHASRLQVGPGGELAQWRPSPGGSRAACAEGGIRGFARETMPVLGS</sequence>
<dbReference type="Proteomes" id="UP001153714">
    <property type="component" value="Chromosome 17"/>
</dbReference>